<keyword evidence="3 5" id="KW-0863">Zinc-finger</keyword>
<feature type="region of interest" description="Disordered" evidence="6">
    <location>
        <begin position="454"/>
        <end position="475"/>
    </location>
</feature>
<dbReference type="InterPro" id="IPR013087">
    <property type="entry name" value="Znf_C2H2_type"/>
</dbReference>
<evidence type="ECO:0000259" key="7">
    <source>
        <dbReference type="PROSITE" id="PS50157"/>
    </source>
</evidence>
<evidence type="ECO:0000256" key="2">
    <source>
        <dbReference type="ARBA" id="ARBA00022737"/>
    </source>
</evidence>
<dbReference type="PROSITE" id="PS50157">
    <property type="entry name" value="ZINC_FINGER_C2H2_2"/>
    <property type="match status" value="5"/>
</dbReference>
<name>A0A195BSV5_9HYME</name>
<sequence length="515" mass="59835">MEFMMHRKKYVKKRDITQYNSSTGKFHCPNCNNGYGRRDTMLGHYRYECGKAPRYKCPYCNLCSKKTSNIYQHILLVDVRSITIIRSLTLRHCLLSPPRYPSLYPITLVSCRIFSSFSTCSTFYSATSPSSCASPIVMAQTRSGDISSFTSFTHSSSFYRVACYVLFCSGHSYVTRRFLEPYHARIMDILSVNYSGSQNVIKRENGPFWHSGKMAYHCPRCNAGYTYKKTLKTHMKYDCGKEPRFKCPYCSKRDKCSSNIYKHIRLRHNGKPRNKVQNISKRGESDADFQSSHIQLSGWRSVRPVTSYICAKCNAGFRRTWDLIRHKCGQTPRYACPYCHKKDNSSSNVYRHIRRWHPNHPVGAHQYETRQTRKRGKVYSVNKSHYCPRCNRGFTLKKNMSRHLRHECGMAPKYQCPYCDKLSKFTQNIYAHIRKYHPGQTLCFRRFKVNASKQEVGDPERVSPDQTSPRSSRSAGSLPLLLTVMVVLDFRCCQETRSSTQAVHLQALQQTIRLQ</sequence>
<evidence type="ECO:0000256" key="4">
    <source>
        <dbReference type="ARBA" id="ARBA00022833"/>
    </source>
</evidence>
<evidence type="ECO:0000256" key="3">
    <source>
        <dbReference type="ARBA" id="ARBA00022771"/>
    </source>
</evidence>
<feature type="domain" description="C2H2-type" evidence="7">
    <location>
        <begin position="216"/>
        <end position="243"/>
    </location>
</feature>
<dbReference type="AlphaFoldDB" id="A0A195BSV5"/>
<keyword evidence="9" id="KW-1185">Reference proteome</keyword>
<evidence type="ECO:0000256" key="5">
    <source>
        <dbReference type="PROSITE-ProRule" id="PRU00042"/>
    </source>
</evidence>
<dbReference type="PANTHER" id="PTHR24379">
    <property type="entry name" value="KRAB AND ZINC FINGER DOMAIN-CONTAINING"/>
    <property type="match status" value="1"/>
</dbReference>
<feature type="compositionally biased region" description="Polar residues" evidence="6">
    <location>
        <begin position="464"/>
        <end position="475"/>
    </location>
</feature>
<feature type="domain" description="C2H2-type" evidence="7">
    <location>
        <begin position="245"/>
        <end position="273"/>
    </location>
</feature>
<dbReference type="Proteomes" id="UP000078540">
    <property type="component" value="Unassembled WGS sequence"/>
</dbReference>
<evidence type="ECO:0000256" key="6">
    <source>
        <dbReference type="SAM" id="MobiDB-lite"/>
    </source>
</evidence>
<accession>A0A195BSV5</accession>
<reference evidence="8 9" key="1">
    <citation type="submission" date="2015-09" db="EMBL/GenBank/DDBJ databases">
        <title>Atta colombica WGS genome.</title>
        <authorList>
            <person name="Nygaard S."/>
            <person name="Hu H."/>
            <person name="Boomsma J."/>
            <person name="Zhang G."/>
        </authorList>
    </citation>
    <scope>NUCLEOTIDE SEQUENCE [LARGE SCALE GENOMIC DNA]</scope>
    <source>
        <strain evidence="8">Treedump-2</strain>
        <tissue evidence="8">Whole body</tissue>
    </source>
</reference>
<evidence type="ECO:0000313" key="8">
    <source>
        <dbReference type="EMBL" id="KYM90904.1"/>
    </source>
</evidence>
<protein>
    <submittedName>
        <fullName evidence="8">Krueppel-related zinc finger protein 1</fullName>
    </submittedName>
</protein>
<dbReference type="STRING" id="520822.A0A195BSV5"/>
<dbReference type="Gene3D" id="3.30.160.60">
    <property type="entry name" value="Classic Zinc Finger"/>
    <property type="match status" value="4"/>
</dbReference>
<dbReference type="SUPFAM" id="SSF57667">
    <property type="entry name" value="beta-beta-alpha zinc fingers"/>
    <property type="match status" value="3"/>
</dbReference>
<feature type="domain" description="C2H2-type" evidence="7">
    <location>
        <begin position="26"/>
        <end position="53"/>
    </location>
</feature>
<keyword evidence="4" id="KW-0862">Zinc</keyword>
<keyword evidence="1" id="KW-0479">Metal-binding</keyword>
<keyword evidence="2" id="KW-0677">Repeat</keyword>
<organism evidence="8 9">
    <name type="scientific">Atta colombica</name>
    <dbReference type="NCBI Taxonomy" id="520822"/>
    <lineage>
        <taxon>Eukaryota</taxon>
        <taxon>Metazoa</taxon>
        <taxon>Ecdysozoa</taxon>
        <taxon>Arthropoda</taxon>
        <taxon>Hexapoda</taxon>
        <taxon>Insecta</taxon>
        <taxon>Pterygota</taxon>
        <taxon>Neoptera</taxon>
        <taxon>Endopterygota</taxon>
        <taxon>Hymenoptera</taxon>
        <taxon>Apocrita</taxon>
        <taxon>Aculeata</taxon>
        <taxon>Formicoidea</taxon>
        <taxon>Formicidae</taxon>
        <taxon>Myrmicinae</taxon>
        <taxon>Atta</taxon>
    </lineage>
</organism>
<dbReference type="SMART" id="SM00355">
    <property type="entry name" value="ZnF_C2H2"/>
    <property type="match status" value="8"/>
</dbReference>
<gene>
    <name evidence="8" type="ORF">ALC53_01670</name>
</gene>
<feature type="domain" description="C2H2-type" evidence="7">
    <location>
        <begin position="414"/>
        <end position="442"/>
    </location>
</feature>
<dbReference type="EMBL" id="KQ976409">
    <property type="protein sequence ID" value="KYM90904.1"/>
    <property type="molecule type" value="Genomic_DNA"/>
</dbReference>
<evidence type="ECO:0000256" key="1">
    <source>
        <dbReference type="ARBA" id="ARBA00022723"/>
    </source>
</evidence>
<dbReference type="InterPro" id="IPR036236">
    <property type="entry name" value="Znf_C2H2_sf"/>
</dbReference>
<evidence type="ECO:0000313" key="9">
    <source>
        <dbReference type="Proteomes" id="UP000078540"/>
    </source>
</evidence>
<proteinExistence type="predicted"/>
<dbReference type="GO" id="GO:0008270">
    <property type="term" value="F:zinc ion binding"/>
    <property type="evidence" value="ECO:0007669"/>
    <property type="project" value="UniProtKB-KW"/>
</dbReference>
<dbReference type="PANTHER" id="PTHR24379:SF121">
    <property type="entry name" value="C2H2-TYPE DOMAIN-CONTAINING PROTEIN"/>
    <property type="match status" value="1"/>
</dbReference>
<feature type="domain" description="C2H2-type" evidence="7">
    <location>
        <begin position="385"/>
        <end position="412"/>
    </location>
</feature>